<keyword evidence="6" id="KW-1185">Reference proteome</keyword>
<dbReference type="SUPFAM" id="SSF53335">
    <property type="entry name" value="S-adenosyl-L-methionine-dependent methyltransferases"/>
    <property type="match status" value="1"/>
</dbReference>
<feature type="binding site" evidence="1">
    <location>
        <position position="27"/>
    </location>
    <ligand>
        <name>Zn(2+)</name>
        <dbReference type="ChEBI" id="CHEBI:29105"/>
    </ligand>
</feature>
<dbReference type="OrthoDB" id="108476at2"/>
<accession>A0A432WAP8</accession>
<dbReference type="PIRSF" id="PIRSF018249">
    <property type="entry name" value="MyrA_prd"/>
    <property type="match status" value="1"/>
</dbReference>
<dbReference type="Gene3D" id="3.40.50.150">
    <property type="entry name" value="Vaccinia Virus protein VP39"/>
    <property type="match status" value="1"/>
</dbReference>
<evidence type="ECO:0000313" key="5">
    <source>
        <dbReference type="EMBL" id="RUO27105.1"/>
    </source>
</evidence>
<dbReference type="GO" id="GO:0032259">
    <property type="term" value="P:methylation"/>
    <property type="evidence" value="ECO:0007669"/>
    <property type="project" value="UniProtKB-KW"/>
</dbReference>
<dbReference type="Pfam" id="PF21302">
    <property type="entry name" value="Zn_ribbon_RlmA"/>
    <property type="match status" value="1"/>
</dbReference>
<evidence type="ECO:0000259" key="4">
    <source>
        <dbReference type="Pfam" id="PF21302"/>
    </source>
</evidence>
<dbReference type="GO" id="GO:0008757">
    <property type="term" value="F:S-adenosylmethionine-dependent methyltransferase activity"/>
    <property type="evidence" value="ECO:0007669"/>
    <property type="project" value="InterPro"/>
</dbReference>
<dbReference type="Pfam" id="PF08241">
    <property type="entry name" value="Methyltransf_11"/>
    <property type="match status" value="1"/>
</dbReference>
<keyword evidence="1" id="KW-0479">Metal-binding</keyword>
<feature type="binding site" evidence="1">
    <location>
        <position position="31"/>
    </location>
    <ligand>
        <name>Zn(2+)</name>
        <dbReference type="ChEBI" id="CHEBI:29105"/>
    </ligand>
</feature>
<comment type="caution">
    <text evidence="5">The sequence shown here is derived from an EMBL/GenBank/DDBJ whole genome shotgun (WGS) entry which is preliminary data.</text>
</comment>
<evidence type="ECO:0000256" key="1">
    <source>
        <dbReference type="PIRSR" id="PIRSR018249-1"/>
    </source>
</evidence>
<organism evidence="5 6">
    <name type="scientific">Aliidiomarina minuta</name>
    <dbReference type="NCBI Taxonomy" id="880057"/>
    <lineage>
        <taxon>Bacteria</taxon>
        <taxon>Pseudomonadati</taxon>
        <taxon>Pseudomonadota</taxon>
        <taxon>Gammaproteobacteria</taxon>
        <taxon>Alteromonadales</taxon>
        <taxon>Idiomarinaceae</taxon>
        <taxon>Aliidiomarina</taxon>
    </lineage>
</organism>
<proteinExistence type="predicted"/>
<keyword evidence="5" id="KW-0808">Transferase</keyword>
<reference evidence="5 6" key="1">
    <citation type="journal article" date="2011" name="Front. Microbiol.">
        <title>Genomic signatures of strain selection and enhancement in Bacillus atrophaeus var. globigii, a historical biowarfare simulant.</title>
        <authorList>
            <person name="Gibbons H.S."/>
            <person name="Broomall S.M."/>
            <person name="McNew L.A."/>
            <person name="Daligault H."/>
            <person name="Chapman C."/>
            <person name="Bruce D."/>
            <person name="Karavis M."/>
            <person name="Krepps M."/>
            <person name="McGregor P.A."/>
            <person name="Hong C."/>
            <person name="Park K.H."/>
            <person name="Akmal A."/>
            <person name="Feldman A."/>
            <person name="Lin J.S."/>
            <person name="Chang W.E."/>
            <person name="Higgs B.W."/>
            <person name="Demirev P."/>
            <person name="Lindquist J."/>
            <person name="Liem A."/>
            <person name="Fochler E."/>
            <person name="Read T.D."/>
            <person name="Tapia R."/>
            <person name="Johnson S."/>
            <person name="Bishop-Lilly K.A."/>
            <person name="Detter C."/>
            <person name="Han C."/>
            <person name="Sozhamannan S."/>
            <person name="Rosenzweig C.N."/>
            <person name="Skowronski E.W."/>
        </authorList>
    </citation>
    <scope>NUCLEOTIDE SEQUENCE [LARGE SCALE GENOMIC DNA]</scope>
    <source>
        <strain evidence="5 6">MLST1</strain>
    </source>
</reference>
<dbReference type="GO" id="GO:0046872">
    <property type="term" value="F:metal ion binding"/>
    <property type="evidence" value="ECO:0007669"/>
    <property type="project" value="UniProtKB-KW"/>
</dbReference>
<dbReference type="CDD" id="cd02440">
    <property type="entry name" value="AdoMet_MTases"/>
    <property type="match status" value="1"/>
</dbReference>
<dbReference type="InterPro" id="IPR016718">
    <property type="entry name" value="rRNA_m1G-MeTrfase_A_prd"/>
</dbReference>
<evidence type="ECO:0000259" key="3">
    <source>
        <dbReference type="Pfam" id="PF08241"/>
    </source>
</evidence>
<feature type="domain" description="Methyltransferase type 11" evidence="3">
    <location>
        <begin position="95"/>
        <end position="182"/>
    </location>
</feature>
<feature type="binding site" evidence="2">
    <location>
        <position position="73"/>
    </location>
    <ligand>
        <name>S-adenosyl-L-methionine</name>
        <dbReference type="ChEBI" id="CHEBI:59789"/>
    </ligand>
</feature>
<dbReference type="EMBL" id="PIPL01000001">
    <property type="protein sequence ID" value="RUO27105.1"/>
    <property type="molecule type" value="Genomic_DNA"/>
</dbReference>
<dbReference type="AlphaFoldDB" id="A0A432WAP8"/>
<keyword evidence="5" id="KW-0489">Methyltransferase</keyword>
<dbReference type="Proteomes" id="UP000288293">
    <property type="component" value="Unassembled WGS sequence"/>
</dbReference>
<dbReference type="InterPro" id="IPR029063">
    <property type="entry name" value="SAM-dependent_MTases_sf"/>
</dbReference>
<feature type="domain" description="23S rRNA (guanine(745)-N(1))-methyltransferase N-terminal" evidence="4">
    <location>
        <begin position="10"/>
        <end position="52"/>
    </location>
</feature>
<dbReference type="InterPro" id="IPR013216">
    <property type="entry name" value="Methyltransf_11"/>
</dbReference>
<dbReference type="PANTHER" id="PTHR42912:SF45">
    <property type="entry name" value="23S RRNA (GUANINE(745)-N(1))-METHYLTRANSFERASE"/>
    <property type="match status" value="1"/>
</dbReference>
<keyword evidence="2" id="KW-0949">S-adenosyl-L-methionine</keyword>
<evidence type="ECO:0000313" key="6">
    <source>
        <dbReference type="Proteomes" id="UP000288293"/>
    </source>
</evidence>
<dbReference type="InterPro" id="IPR048647">
    <property type="entry name" value="RlmA_N"/>
</dbReference>
<evidence type="ECO:0000256" key="2">
    <source>
        <dbReference type="PIRSR" id="PIRSR018249-2"/>
    </source>
</evidence>
<dbReference type="InterPro" id="IPR050508">
    <property type="entry name" value="Methyltransf_Superfamily"/>
</dbReference>
<keyword evidence="1" id="KW-0862">Zinc</keyword>
<sequence>MVNAGFTRLACPIDGKPLQLQDKSWRCPDNHCFDQARQGYVHLLPVQQKRSRDPGDSKEMIAARRRFLNSGFYQPVADTLAKAVLTSPHHELACLDAGCGEGYYLRVLSSLNTTKSIQMLGLDISKAAIISAAKQDKGPSWVVGSNARLPVQNESVDCLFSVFGFPVYAEFARVLKPGGHLYMLDPGPEHLRQLREIIYPQVKSQCVEEKTDPPGFATQSIETISYMIRLTDGQQIADLLLMTPHLFRASAAGRALAAELQHIEVQVEVRLRTLQRL</sequence>
<gene>
    <name evidence="5" type="ORF">CWE09_04750</name>
</gene>
<feature type="binding site" evidence="2">
    <location>
        <position position="190"/>
    </location>
    <ligand>
        <name>S-adenosyl-L-methionine</name>
        <dbReference type="ChEBI" id="CHEBI:59789"/>
    </ligand>
</feature>
<feature type="binding site" evidence="2">
    <location>
        <begin position="101"/>
        <end position="102"/>
    </location>
    <ligand>
        <name>S-adenosyl-L-methionine</name>
        <dbReference type="ChEBI" id="CHEBI:59789"/>
    </ligand>
</feature>
<protein>
    <submittedName>
        <fullName evidence="5">rRNA (Guanine-N1)-methyltransferase</fullName>
    </submittedName>
</protein>
<dbReference type="PANTHER" id="PTHR42912">
    <property type="entry name" value="METHYLTRANSFERASE"/>
    <property type="match status" value="1"/>
</dbReference>
<name>A0A432WAP8_9GAMM</name>